<feature type="transmembrane region" description="Helical" evidence="1">
    <location>
        <begin position="26"/>
        <end position="51"/>
    </location>
</feature>
<reference evidence="3 4" key="1">
    <citation type="submission" date="2016-10" db="EMBL/GenBank/DDBJ databases">
        <authorList>
            <person name="de Groot N.N."/>
        </authorList>
    </citation>
    <scope>NUCLEOTIDE SEQUENCE [LARGE SCALE GENOMIC DNA]</scope>
    <source>
        <strain evidence="3 4">CGMCC 1.8894</strain>
    </source>
</reference>
<dbReference type="EMBL" id="FNOM01000001">
    <property type="protein sequence ID" value="SDW08320.1"/>
    <property type="molecule type" value="Genomic_DNA"/>
</dbReference>
<evidence type="ECO:0000313" key="4">
    <source>
        <dbReference type="Proteomes" id="UP000198539"/>
    </source>
</evidence>
<keyword evidence="1" id="KW-1133">Transmembrane helix</keyword>
<feature type="transmembrane region" description="Helical" evidence="1">
    <location>
        <begin position="112"/>
        <end position="131"/>
    </location>
</feature>
<dbReference type="AlphaFoldDB" id="A0A1H2QN35"/>
<dbReference type="GO" id="GO:0004175">
    <property type="term" value="F:endopeptidase activity"/>
    <property type="evidence" value="ECO:0007669"/>
    <property type="project" value="UniProtKB-ARBA"/>
</dbReference>
<dbReference type="STRING" id="564137.SAMN04488238_10150"/>
<accession>A0A1H2QN35</accession>
<sequence length="299" mass="32164">MSAHYLAPPFAAYVQPARQRPQLWRLILGLVLVFVIYASWMALMGVGLWLIHGSEGLEQRLAQTVTGSTPVGLLMLLASFAGMALGVFAAVRWLHRRPIASLFGRAPVVLRDFCLGAGVMGAIALAGLLLLPDLGARAAAVSWQVWLAFLPLALLGLMLQTGTEELLFRGYIQQQLAARFASPVIWMIGPSVLFGMVHYAPDVMGPTTWYVVLVTGFFGLVAADLTRRSGSIGLAWGLHLANNFVAIMIVTAGGGLDALALYRLPFAHDDLNTMRPLLFADMGGLALAWAICALALRGR</sequence>
<feature type="transmembrane region" description="Helical" evidence="1">
    <location>
        <begin position="207"/>
        <end position="226"/>
    </location>
</feature>
<evidence type="ECO:0000256" key="1">
    <source>
        <dbReference type="SAM" id="Phobius"/>
    </source>
</evidence>
<keyword evidence="4" id="KW-1185">Reference proteome</keyword>
<feature type="transmembrane region" description="Helical" evidence="1">
    <location>
        <begin position="71"/>
        <end position="91"/>
    </location>
</feature>
<dbReference type="PANTHER" id="PTHR36435:SF1">
    <property type="entry name" value="CAAX AMINO TERMINAL PROTEASE FAMILY PROTEIN"/>
    <property type="match status" value="1"/>
</dbReference>
<feature type="transmembrane region" description="Helical" evidence="1">
    <location>
        <begin position="233"/>
        <end position="256"/>
    </location>
</feature>
<dbReference type="GO" id="GO:0080120">
    <property type="term" value="P:CAAX-box protein maturation"/>
    <property type="evidence" value="ECO:0007669"/>
    <property type="project" value="UniProtKB-ARBA"/>
</dbReference>
<dbReference type="InterPro" id="IPR052710">
    <property type="entry name" value="CAAX_protease"/>
</dbReference>
<dbReference type="PANTHER" id="PTHR36435">
    <property type="entry name" value="SLR1288 PROTEIN"/>
    <property type="match status" value="1"/>
</dbReference>
<dbReference type="InterPro" id="IPR003675">
    <property type="entry name" value="Rce1/LyrA-like_dom"/>
</dbReference>
<keyword evidence="1" id="KW-0472">Membrane</keyword>
<dbReference type="RefSeq" id="WP_176846765.1">
    <property type="nucleotide sequence ID" value="NZ_CP061498.1"/>
</dbReference>
<evidence type="ECO:0000259" key="2">
    <source>
        <dbReference type="Pfam" id="PF02517"/>
    </source>
</evidence>
<evidence type="ECO:0000313" key="3">
    <source>
        <dbReference type="EMBL" id="SDW08320.1"/>
    </source>
</evidence>
<proteinExistence type="predicted"/>
<dbReference type="Pfam" id="PF02517">
    <property type="entry name" value="Rce1-like"/>
    <property type="match status" value="1"/>
</dbReference>
<feature type="domain" description="CAAX prenyl protease 2/Lysostaphin resistance protein A-like" evidence="2">
    <location>
        <begin position="148"/>
        <end position="245"/>
    </location>
</feature>
<organism evidence="3 4">
    <name type="scientific">Roseicitreum antarcticum</name>
    <dbReference type="NCBI Taxonomy" id="564137"/>
    <lineage>
        <taxon>Bacteria</taxon>
        <taxon>Pseudomonadati</taxon>
        <taxon>Pseudomonadota</taxon>
        <taxon>Alphaproteobacteria</taxon>
        <taxon>Rhodobacterales</taxon>
        <taxon>Paracoccaceae</taxon>
        <taxon>Roseicitreum</taxon>
    </lineage>
</organism>
<feature type="transmembrane region" description="Helical" evidence="1">
    <location>
        <begin position="180"/>
        <end position="201"/>
    </location>
</feature>
<protein>
    <recommendedName>
        <fullName evidence="2">CAAX prenyl protease 2/Lysostaphin resistance protein A-like domain-containing protein</fullName>
    </recommendedName>
</protein>
<feature type="transmembrane region" description="Helical" evidence="1">
    <location>
        <begin position="143"/>
        <end position="159"/>
    </location>
</feature>
<feature type="transmembrane region" description="Helical" evidence="1">
    <location>
        <begin position="276"/>
        <end position="296"/>
    </location>
</feature>
<gene>
    <name evidence="3" type="ORF">SAMN04488238_10150</name>
</gene>
<name>A0A1H2QN35_9RHOB</name>
<keyword evidence="1" id="KW-0812">Transmembrane</keyword>
<dbReference type="Proteomes" id="UP000198539">
    <property type="component" value="Unassembled WGS sequence"/>
</dbReference>